<dbReference type="Proteomes" id="UP000266673">
    <property type="component" value="Unassembled WGS sequence"/>
</dbReference>
<keyword evidence="1" id="KW-1133">Transmembrane helix</keyword>
<protein>
    <submittedName>
        <fullName evidence="2">Uncharacterized protein</fullName>
    </submittedName>
</protein>
<feature type="transmembrane region" description="Helical" evidence="1">
    <location>
        <begin position="97"/>
        <end position="123"/>
    </location>
</feature>
<comment type="caution">
    <text evidence="2">The sequence shown here is derived from an EMBL/GenBank/DDBJ whole genome shotgun (WGS) entry which is preliminary data.</text>
</comment>
<keyword evidence="3" id="KW-1185">Reference proteome</keyword>
<accession>A0A397TQX0</accession>
<proteinExistence type="predicted"/>
<name>A0A397TQX0_9GLOM</name>
<dbReference type="EMBL" id="QKWP01003935">
    <property type="protein sequence ID" value="RIB00582.1"/>
    <property type="molecule type" value="Genomic_DNA"/>
</dbReference>
<gene>
    <name evidence="2" type="ORF">C2G38_2233774</name>
</gene>
<keyword evidence="1" id="KW-0812">Transmembrane</keyword>
<reference evidence="2 3" key="1">
    <citation type="submission" date="2018-06" db="EMBL/GenBank/DDBJ databases">
        <title>Comparative genomics reveals the genomic features of Rhizophagus irregularis, R. cerebriforme, R. diaphanum and Gigaspora rosea, and their symbiotic lifestyle signature.</title>
        <authorList>
            <person name="Morin E."/>
            <person name="San Clemente H."/>
            <person name="Chen E.C.H."/>
            <person name="De La Providencia I."/>
            <person name="Hainaut M."/>
            <person name="Kuo A."/>
            <person name="Kohler A."/>
            <person name="Murat C."/>
            <person name="Tang N."/>
            <person name="Roy S."/>
            <person name="Loubradou J."/>
            <person name="Henrissat B."/>
            <person name="Grigoriev I.V."/>
            <person name="Corradi N."/>
            <person name="Roux C."/>
            <person name="Martin F.M."/>
        </authorList>
    </citation>
    <scope>NUCLEOTIDE SEQUENCE [LARGE SCALE GENOMIC DNA]</scope>
    <source>
        <strain evidence="2 3">DAOM 194757</strain>
    </source>
</reference>
<evidence type="ECO:0000256" key="1">
    <source>
        <dbReference type="SAM" id="Phobius"/>
    </source>
</evidence>
<organism evidence="2 3">
    <name type="scientific">Gigaspora rosea</name>
    <dbReference type="NCBI Taxonomy" id="44941"/>
    <lineage>
        <taxon>Eukaryota</taxon>
        <taxon>Fungi</taxon>
        <taxon>Fungi incertae sedis</taxon>
        <taxon>Mucoromycota</taxon>
        <taxon>Glomeromycotina</taxon>
        <taxon>Glomeromycetes</taxon>
        <taxon>Diversisporales</taxon>
        <taxon>Gigasporaceae</taxon>
        <taxon>Gigaspora</taxon>
    </lineage>
</organism>
<keyword evidence="1" id="KW-0472">Membrane</keyword>
<evidence type="ECO:0000313" key="3">
    <source>
        <dbReference type="Proteomes" id="UP000266673"/>
    </source>
</evidence>
<feature type="transmembrane region" description="Helical" evidence="1">
    <location>
        <begin position="62"/>
        <end position="85"/>
    </location>
</feature>
<evidence type="ECO:0000313" key="2">
    <source>
        <dbReference type="EMBL" id="RIB00582.1"/>
    </source>
</evidence>
<sequence length="196" mass="21724">MSRVLLWRPYSSASTLSCRLDILVNLNFIAEFTLWRFRRSGIPLDIDLTVHSVFLLESFVRVVVQFLLIAELACRVFISIAGLGLKSCYSGGAGFDFFVLGGLVLGSPTILVWVLALEVALGWSQSTSLVGGLVDKGFQDRIGSWKRSVDNSGLLAILPKRRLGSIITLRLLNAVTEDKVLESVWKIGFEVKIWGY</sequence>
<dbReference type="AlphaFoldDB" id="A0A397TQX0"/>